<accession>A0A9X4HEV8</accession>
<dbReference type="Proteomes" id="UP001148185">
    <property type="component" value="Unassembled WGS sequence"/>
</dbReference>
<name>A0A9X4HEV8_9PSED</name>
<proteinExistence type="predicted"/>
<gene>
    <name evidence="1" type="ORF">M5G27_24495</name>
</gene>
<dbReference type="AlphaFoldDB" id="A0A9X4HEV8"/>
<evidence type="ECO:0008006" key="3">
    <source>
        <dbReference type="Google" id="ProtNLM"/>
    </source>
</evidence>
<evidence type="ECO:0000313" key="2">
    <source>
        <dbReference type="Proteomes" id="UP001148185"/>
    </source>
</evidence>
<reference evidence="1 2" key="1">
    <citation type="submission" date="2022-05" db="EMBL/GenBank/DDBJ databases">
        <title>Novel Pseudomonas spp. Isolated from a Rainbow Trout Aquaculture Facility.</title>
        <authorList>
            <person name="Testerman T."/>
            <person name="Graf J."/>
        </authorList>
    </citation>
    <scope>NUCLEOTIDE SEQUENCE [LARGE SCALE GENOMIC DNA]</scope>
    <source>
        <strain evidence="1 2">ID1042</strain>
    </source>
</reference>
<comment type="caution">
    <text evidence="1">The sequence shown here is derived from an EMBL/GenBank/DDBJ whole genome shotgun (WGS) entry which is preliminary data.</text>
</comment>
<dbReference type="RefSeq" id="WP_273877990.1">
    <property type="nucleotide sequence ID" value="NZ_JAMDHA010000029.1"/>
</dbReference>
<evidence type="ECO:0000313" key="1">
    <source>
        <dbReference type="EMBL" id="MDD1010638.1"/>
    </source>
</evidence>
<sequence>MTTWAPVTMQWPEQATHWMGELSAAKDLAGGELASTAQRLAGLDGMTSTNPGPVGAAAESAIAAGRAALAGQMGEVPACLTVTPFQSGVGQGRGQQRFLSAPNLLQQLASKLVDAGDAGRPTGPQYALSLMFLGTRYDQFAETLARFNALLPIPDLVRTERRARNLSRLETEKWVIPTAGPLPRWQTLPLERCTLVKAAKQSMSGQLAVLESYAADSSPMGELVALASRKAAQQVGRDQQLNDLKALLAGGNADTSMRARIVGPGDSSELRRLLLEGEAPGHEWVLSAGVLLVGSQQGLSFVRELVGL</sequence>
<protein>
    <recommendedName>
        <fullName evidence="3">Prophage PSSB64-01</fullName>
    </recommendedName>
</protein>
<organism evidence="1 2">
    <name type="scientific">Pseudomonas shahriarae</name>
    <dbReference type="NCBI Taxonomy" id="2745512"/>
    <lineage>
        <taxon>Bacteria</taxon>
        <taxon>Pseudomonadati</taxon>
        <taxon>Pseudomonadota</taxon>
        <taxon>Gammaproteobacteria</taxon>
        <taxon>Pseudomonadales</taxon>
        <taxon>Pseudomonadaceae</taxon>
        <taxon>Pseudomonas</taxon>
    </lineage>
</organism>
<keyword evidence="2" id="KW-1185">Reference proteome</keyword>
<dbReference type="EMBL" id="JAMDHA010000029">
    <property type="protein sequence ID" value="MDD1010638.1"/>
    <property type="molecule type" value="Genomic_DNA"/>
</dbReference>